<protein>
    <submittedName>
        <fullName evidence="5">Uncharacterized protein</fullName>
    </submittedName>
</protein>
<organism evidence="5 6">
    <name type="scientific">Fusarium oxysporum f. sp. lycopersici (strain 4287 / CBS 123668 / FGSC 9935 / NRRL 34936)</name>
    <name type="common">Fusarium vascular wilt of tomato</name>
    <dbReference type="NCBI Taxonomy" id="426428"/>
    <lineage>
        <taxon>Eukaryota</taxon>
        <taxon>Fungi</taxon>
        <taxon>Dikarya</taxon>
        <taxon>Ascomycota</taxon>
        <taxon>Pezizomycotina</taxon>
        <taxon>Sordariomycetes</taxon>
        <taxon>Hypocreomycetidae</taxon>
        <taxon>Hypocreales</taxon>
        <taxon>Nectriaceae</taxon>
        <taxon>Fusarium</taxon>
        <taxon>Fusarium oxysporum species complex</taxon>
    </lineage>
</organism>
<proteinExistence type="predicted"/>
<feature type="region of interest" description="Disordered" evidence="4">
    <location>
        <begin position="813"/>
        <end position="834"/>
    </location>
</feature>
<feature type="repeat" description="ANK" evidence="3">
    <location>
        <begin position="531"/>
        <end position="557"/>
    </location>
</feature>
<feature type="region of interest" description="Disordered" evidence="4">
    <location>
        <begin position="131"/>
        <end position="164"/>
    </location>
</feature>
<keyword evidence="1" id="KW-0677">Repeat</keyword>
<keyword evidence="2 3" id="KW-0040">ANK repeat</keyword>
<reference evidence="5" key="2">
    <citation type="journal article" date="2010" name="Nature">
        <title>Comparative genomics reveals mobile pathogenicity chromosomes in Fusarium.</title>
        <authorList>
            <person name="Ma L.J."/>
            <person name="van der Does H.C."/>
            <person name="Borkovich K.A."/>
            <person name="Coleman J.J."/>
            <person name="Daboussi M.J."/>
            <person name="Di Pietro A."/>
            <person name="Dufresne M."/>
            <person name="Freitag M."/>
            <person name="Grabherr M."/>
            <person name="Henrissat B."/>
            <person name="Houterman P.M."/>
            <person name="Kang S."/>
            <person name="Shim W.B."/>
            <person name="Woloshuk C."/>
            <person name="Xie X."/>
            <person name="Xu J.R."/>
            <person name="Antoniw J."/>
            <person name="Baker S.E."/>
            <person name="Bluhm B.H."/>
            <person name="Breakspear A."/>
            <person name="Brown D.W."/>
            <person name="Butchko R.A."/>
            <person name="Chapman S."/>
            <person name="Coulson R."/>
            <person name="Coutinho P.M."/>
            <person name="Danchin E.G."/>
            <person name="Diener A."/>
            <person name="Gale L.R."/>
            <person name="Gardiner D.M."/>
            <person name="Goff S."/>
            <person name="Hammond-Kosack K.E."/>
            <person name="Hilburn K."/>
            <person name="Hua-Van A."/>
            <person name="Jonkers W."/>
            <person name="Kazan K."/>
            <person name="Kodira C.D."/>
            <person name="Koehrsen M."/>
            <person name="Kumar L."/>
            <person name="Lee Y.H."/>
            <person name="Li L."/>
            <person name="Manners J.M."/>
            <person name="Miranda-Saavedra D."/>
            <person name="Mukherjee M."/>
            <person name="Park G."/>
            <person name="Park J."/>
            <person name="Park S.Y."/>
            <person name="Proctor R.H."/>
            <person name="Regev A."/>
            <person name="Ruiz-Roldan M.C."/>
            <person name="Sain D."/>
            <person name="Sakthikumar S."/>
            <person name="Sykes S."/>
            <person name="Schwartz D.C."/>
            <person name="Turgeon B.G."/>
            <person name="Wapinski I."/>
            <person name="Yoder O."/>
            <person name="Young S."/>
            <person name="Zeng Q."/>
            <person name="Zhou S."/>
            <person name="Galagan J."/>
            <person name="Cuomo C.A."/>
            <person name="Kistler H.C."/>
            <person name="Rep M."/>
        </authorList>
    </citation>
    <scope>NUCLEOTIDE SEQUENCE [LARGE SCALE GENOMIC DNA]</scope>
    <source>
        <strain evidence="5">4287</strain>
    </source>
</reference>
<dbReference type="InterPro" id="IPR002110">
    <property type="entry name" value="Ankyrin_rpt"/>
</dbReference>
<dbReference type="SMART" id="SM00248">
    <property type="entry name" value="ANK"/>
    <property type="match status" value="12"/>
</dbReference>
<feature type="repeat" description="ANK" evidence="3">
    <location>
        <begin position="498"/>
        <end position="530"/>
    </location>
</feature>
<feature type="repeat" description="ANK" evidence="3">
    <location>
        <begin position="684"/>
        <end position="716"/>
    </location>
</feature>
<feature type="repeat" description="ANK" evidence="3">
    <location>
        <begin position="717"/>
        <end position="738"/>
    </location>
</feature>
<dbReference type="EMBL" id="DS231721">
    <property type="protein sequence ID" value="KNB17178.1"/>
    <property type="molecule type" value="Genomic_DNA"/>
</dbReference>
<evidence type="ECO:0000256" key="4">
    <source>
        <dbReference type="SAM" id="MobiDB-lite"/>
    </source>
</evidence>
<dbReference type="VEuPathDB" id="FungiDB:FOXG_21879"/>
<evidence type="ECO:0000256" key="3">
    <source>
        <dbReference type="PROSITE-ProRule" id="PRU00023"/>
    </source>
</evidence>
<dbReference type="InterPro" id="IPR036770">
    <property type="entry name" value="Ankyrin_rpt-contain_sf"/>
</dbReference>
<dbReference type="Pfam" id="PF13637">
    <property type="entry name" value="Ank_4"/>
    <property type="match status" value="1"/>
</dbReference>
<dbReference type="OrthoDB" id="539213at2759"/>
<accession>A0A0J9W2H8</accession>
<dbReference type="PRINTS" id="PR01415">
    <property type="entry name" value="ANKYRIN"/>
</dbReference>
<dbReference type="GeneID" id="28962585"/>
<feature type="repeat" description="ANK" evidence="3">
    <location>
        <begin position="651"/>
        <end position="683"/>
    </location>
</feature>
<dbReference type="Pfam" id="PF12796">
    <property type="entry name" value="Ank_2"/>
    <property type="match status" value="3"/>
</dbReference>
<dbReference type="SUPFAM" id="SSF48403">
    <property type="entry name" value="Ankyrin repeat"/>
    <property type="match status" value="2"/>
</dbReference>
<feature type="repeat" description="ANK" evidence="3">
    <location>
        <begin position="399"/>
        <end position="431"/>
    </location>
</feature>
<feature type="repeat" description="ANK" evidence="3">
    <location>
        <begin position="432"/>
        <end position="464"/>
    </location>
</feature>
<evidence type="ECO:0000313" key="6">
    <source>
        <dbReference type="Proteomes" id="UP000009097"/>
    </source>
</evidence>
<dbReference type="KEGG" id="fox:FOXG_21879"/>
<dbReference type="PANTHER" id="PTHR24178">
    <property type="entry name" value="MOLTING PROTEIN MLT-4"/>
    <property type="match status" value="1"/>
</dbReference>
<gene>
    <name evidence="5" type="ORF">FOXG_21879</name>
</gene>
<dbReference type="PROSITE" id="PS50297">
    <property type="entry name" value="ANK_REP_REGION"/>
    <property type="match status" value="8"/>
</dbReference>
<dbReference type="AlphaFoldDB" id="A0A0J9W2H8"/>
<evidence type="ECO:0000313" key="5">
    <source>
        <dbReference type="EMBL" id="KNB17178.1"/>
    </source>
</evidence>
<reference evidence="5" key="1">
    <citation type="submission" date="2007-04" db="EMBL/GenBank/DDBJ databases">
        <authorList>
            <consortium name="The Broad Institute Genome Sequencing Platform"/>
            <person name="Birren B."/>
            <person name="Lander E."/>
            <person name="Galagan J."/>
            <person name="Nusbaum C."/>
            <person name="Devon K."/>
            <person name="Ma L.-J."/>
            <person name="Jaffe D."/>
            <person name="Butler J."/>
            <person name="Alvarez P."/>
            <person name="Gnerre S."/>
            <person name="Grabherr M."/>
            <person name="Kleber M."/>
            <person name="Mauceli E."/>
            <person name="Brockman W."/>
            <person name="MacCallum I.A."/>
            <person name="Young S."/>
            <person name="LaButti K."/>
            <person name="DeCaprio D."/>
            <person name="Crawford M."/>
            <person name="Koehrsen M."/>
            <person name="Engels R."/>
            <person name="Montgomery P."/>
            <person name="Pearson M."/>
            <person name="Howarth C."/>
            <person name="Larson L."/>
            <person name="White J."/>
            <person name="O'Leary S."/>
            <person name="Kodira C."/>
            <person name="Zeng Q."/>
            <person name="Yandava C."/>
            <person name="Alvarado L."/>
            <person name="Kistler C."/>
            <person name="Shim W.-B."/>
            <person name="Kang S."/>
            <person name="Woloshuk C."/>
        </authorList>
    </citation>
    <scope>NUCLEOTIDE SEQUENCE</scope>
    <source>
        <strain evidence="5">4287</strain>
    </source>
</reference>
<sequence>MMIQRSPAARDIVTKTRLSQHEPLASQATILRAFRELIVGVPGCILVLDGLDECTGMTNTDTKSVPHFLQELRIAITNTTTKILILSRGDPVIQQGISDFTRYSEYTIIPDDVGPDLMAYSSELVKAKLPNKDEPTRASIAQKMTNRSEASTTENGTESNAMGDSDRERALSLLRWTAFALRPLTVHEITEAVLLTEGMDELPVDEMPDCVDQDYVDSMILELCGSPIEVRHVSSSESIEHPECIQQSEEDSVGFQEVHLSHFSVKEYLLKTFPGTGTLLCNEKLRVTNGTIHNTTLAKHCLRFISFPGAWESLKMSDNKRPTMHLCSMLLIPGISIAEMSKLLIRTYNRQSMLYSILGIRTGPLSISPFVFAVCSGLTDTVAHLIREGRFDMNNRSFGNSTPLFWACFTESKNIVELLVENGADINARCYQGQVPLHNSVQDGNDGIMELLISKGADVSVVDDERQTPLNLASMSGNTTAARQLIDRGADISHETTAGFTPLSMASSRGHVELAKFLIKKGADVNQVVANGPPPLLLAVCDDHSEIAELLIDEGAERTGIQIQGQVFSLLAMAAGYGHLNTAKALISKGFNPTEAQPLLLAASYGSYSGFSRDFIPETATTSPDFPCLAYHLVLELLLQSGADVNTSDVRGYTPLYMASLGGFIDIVEILTQKGAGLNVKTVAGETPLHASSAMGHLRVTQLLIQHGADVACKDNSGRNPLHYACRSGDLEVVNLIIGSSQTQTLDEADHWGSTPLSLAARFGGVGILMALIDTGAVEVESSDMFGRTTTWWATSHNRDAVARLLAGTDGHRDLGTDVEEGEAVQEQGLEMGT</sequence>
<dbReference type="Proteomes" id="UP000009097">
    <property type="component" value="Unassembled WGS sequence"/>
</dbReference>
<name>A0A0J9W2H8_FUSO4</name>
<feature type="compositionally biased region" description="Polar residues" evidence="4">
    <location>
        <begin position="142"/>
        <end position="162"/>
    </location>
</feature>
<dbReference type="PANTHER" id="PTHR24178:SF41">
    <property type="entry name" value="ANKYRIN-2 ISOFORM X1"/>
    <property type="match status" value="1"/>
</dbReference>
<feature type="repeat" description="ANK" evidence="3">
    <location>
        <begin position="465"/>
        <end position="497"/>
    </location>
</feature>
<evidence type="ECO:0000256" key="2">
    <source>
        <dbReference type="ARBA" id="ARBA00023043"/>
    </source>
</evidence>
<dbReference type="PROSITE" id="PS50088">
    <property type="entry name" value="ANK_REPEAT"/>
    <property type="match status" value="8"/>
</dbReference>
<dbReference type="RefSeq" id="XP_018255223.1">
    <property type="nucleotide sequence ID" value="XM_018402253.1"/>
</dbReference>
<evidence type="ECO:0000256" key="1">
    <source>
        <dbReference type="ARBA" id="ARBA00022737"/>
    </source>
</evidence>
<dbReference type="Gene3D" id="1.25.40.20">
    <property type="entry name" value="Ankyrin repeat-containing domain"/>
    <property type="match status" value="3"/>
</dbReference>